<dbReference type="PIRSF" id="PIRSF001365">
    <property type="entry name" value="DHDPS"/>
    <property type="match status" value="1"/>
</dbReference>
<evidence type="ECO:0000256" key="6">
    <source>
        <dbReference type="ARBA" id="ARBA00022605"/>
    </source>
</evidence>
<organism evidence="16 17">
    <name type="scientific">Candidatus Avisuccinivibrio stercorigallinarum</name>
    <dbReference type="NCBI Taxonomy" id="2840704"/>
    <lineage>
        <taxon>Bacteria</taxon>
        <taxon>Pseudomonadati</taxon>
        <taxon>Pseudomonadota</taxon>
        <taxon>Gammaproteobacteria</taxon>
        <taxon>Aeromonadales</taxon>
        <taxon>Succinivibrionaceae</taxon>
        <taxon>Succinivibrionaceae incertae sedis</taxon>
        <taxon>Candidatus Avisuccinivibrio</taxon>
    </lineage>
</organism>
<dbReference type="NCBIfam" id="TIGR00674">
    <property type="entry name" value="dapA"/>
    <property type="match status" value="1"/>
</dbReference>
<evidence type="ECO:0000256" key="11">
    <source>
        <dbReference type="ARBA" id="ARBA00047836"/>
    </source>
</evidence>
<comment type="caution">
    <text evidence="16">The sequence shown here is derived from an EMBL/GenBank/DDBJ whole genome shotgun (WGS) entry which is preliminary data.</text>
</comment>
<comment type="caution">
    <text evidence="12">Was originally thought to be a dihydrodipicolinate synthase (DHDPS), catalyzing the condensation of (S)-aspartate-beta-semialdehyde [(S)-ASA] and pyruvate to dihydrodipicolinate (DHDP). However, it was shown in E.coli that the product of the enzymatic reaction is not dihydrodipicolinate but in fact (4S)-4-hydroxy-2,3,4,5-tetrahydro-(2S)-dipicolinic acid (HTPA), and that the consecutive dehydration reaction leading to DHDP is not spontaneous but catalyzed by DapB.</text>
</comment>
<evidence type="ECO:0000256" key="12">
    <source>
        <dbReference type="HAMAP-Rule" id="MF_00418"/>
    </source>
</evidence>
<dbReference type="InterPro" id="IPR005263">
    <property type="entry name" value="DapA"/>
</dbReference>
<comment type="similarity">
    <text evidence="3 12 13">Belongs to the DapA family.</text>
</comment>
<feature type="active site" description="Schiff-base intermediate with substrate" evidence="12 14">
    <location>
        <position position="162"/>
    </location>
</feature>
<dbReference type="SMART" id="SM01130">
    <property type="entry name" value="DHDPS"/>
    <property type="match status" value="1"/>
</dbReference>
<dbReference type="SUPFAM" id="SSF51569">
    <property type="entry name" value="Aldolase"/>
    <property type="match status" value="1"/>
</dbReference>
<reference evidence="16" key="1">
    <citation type="submission" date="2020-10" db="EMBL/GenBank/DDBJ databases">
        <authorList>
            <person name="Gilroy R."/>
        </authorList>
    </citation>
    <scope>NUCLEOTIDE SEQUENCE</scope>
    <source>
        <strain evidence="16">17213</strain>
    </source>
</reference>
<feature type="active site" description="Proton donor/acceptor" evidence="12 14">
    <location>
        <position position="134"/>
    </location>
</feature>
<dbReference type="PROSITE" id="PS00665">
    <property type="entry name" value="DHDPS_1"/>
    <property type="match status" value="1"/>
</dbReference>
<evidence type="ECO:0000256" key="14">
    <source>
        <dbReference type="PIRSR" id="PIRSR001365-1"/>
    </source>
</evidence>
<feature type="site" description="Part of a proton relay during catalysis" evidence="12">
    <location>
        <position position="45"/>
    </location>
</feature>
<evidence type="ECO:0000256" key="4">
    <source>
        <dbReference type="ARBA" id="ARBA00012086"/>
    </source>
</evidence>
<gene>
    <name evidence="12" type="primary">dapA</name>
    <name evidence="16" type="ORF">IAB19_10050</name>
</gene>
<dbReference type="AlphaFoldDB" id="A0A9D9GV05"/>
<dbReference type="InterPro" id="IPR013785">
    <property type="entry name" value="Aldolase_TIM"/>
</dbReference>
<evidence type="ECO:0000256" key="5">
    <source>
        <dbReference type="ARBA" id="ARBA00022490"/>
    </source>
</evidence>
<comment type="pathway">
    <text evidence="2 12">Amino-acid biosynthesis; L-lysine biosynthesis via DAP pathway; (S)-tetrahydrodipicolinate from L-aspartate: step 3/4.</text>
</comment>
<comment type="subunit">
    <text evidence="12">Homotetramer; dimer of dimers.</text>
</comment>
<evidence type="ECO:0000256" key="7">
    <source>
        <dbReference type="ARBA" id="ARBA00022915"/>
    </source>
</evidence>
<evidence type="ECO:0000256" key="13">
    <source>
        <dbReference type="PIRNR" id="PIRNR001365"/>
    </source>
</evidence>
<evidence type="ECO:0000256" key="1">
    <source>
        <dbReference type="ARBA" id="ARBA00003294"/>
    </source>
</evidence>
<dbReference type="InterPro" id="IPR002220">
    <property type="entry name" value="DapA-like"/>
</dbReference>
<dbReference type="Proteomes" id="UP000823631">
    <property type="component" value="Unassembled WGS sequence"/>
</dbReference>
<dbReference type="HAMAP" id="MF_00418">
    <property type="entry name" value="DapA"/>
    <property type="match status" value="1"/>
</dbReference>
<evidence type="ECO:0000313" key="17">
    <source>
        <dbReference type="Proteomes" id="UP000823631"/>
    </source>
</evidence>
<dbReference type="EC" id="4.3.3.7" evidence="4 12"/>
<keyword evidence="10 12" id="KW-0704">Schiff base</keyword>
<dbReference type="PANTHER" id="PTHR12128:SF66">
    <property type="entry name" value="4-HYDROXY-2-OXOGLUTARATE ALDOLASE, MITOCHONDRIAL"/>
    <property type="match status" value="1"/>
</dbReference>
<dbReference type="PROSITE" id="PS00666">
    <property type="entry name" value="DHDPS_2"/>
    <property type="match status" value="1"/>
</dbReference>
<dbReference type="Pfam" id="PF00701">
    <property type="entry name" value="DHDPS"/>
    <property type="match status" value="1"/>
</dbReference>
<evidence type="ECO:0000256" key="2">
    <source>
        <dbReference type="ARBA" id="ARBA00005120"/>
    </source>
</evidence>
<keyword evidence="5 12" id="KW-0963">Cytoplasm</keyword>
<dbReference type="GO" id="GO:0009089">
    <property type="term" value="P:lysine biosynthetic process via diaminopimelate"/>
    <property type="evidence" value="ECO:0007669"/>
    <property type="project" value="UniProtKB-UniRule"/>
</dbReference>
<evidence type="ECO:0000256" key="3">
    <source>
        <dbReference type="ARBA" id="ARBA00007592"/>
    </source>
</evidence>
<name>A0A9D9GV05_9GAMM</name>
<feature type="binding site" evidence="12 15">
    <location>
        <position position="205"/>
    </location>
    <ligand>
        <name>pyruvate</name>
        <dbReference type="ChEBI" id="CHEBI:15361"/>
    </ligand>
</feature>
<dbReference type="GO" id="GO:0005829">
    <property type="term" value="C:cytosol"/>
    <property type="evidence" value="ECO:0007669"/>
    <property type="project" value="TreeGrafter"/>
</dbReference>
<evidence type="ECO:0000256" key="10">
    <source>
        <dbReference type="ARBA" id="ARBA00023270"/>
    </source>
</evidence>
<sequence>MHLFHGSLVALITPFKDGKVDEKALEHMIEWHIAQGTNAIVPTGTTGESPTLSDKEHTRVIELTVQIANHRIPVMAGAGSNNTIEAIHYSQEAEKAGADGLLHVAGYYNKPSQRGLYAHFKSVHDNSNLPIFVYNIPGRAVVNVLPETLAQLSELPRIAGVKDATGDLARPWIERTLIKRDDFTWLSGEDATQVSYNVAGGSGCISVTANIAPALVSKVQKLCEENKWQEARALQDQLMPLHQLMFKEPSPAGVKYAASLLGLCAEEARLPIVPLSEPYRQAIKAEMEKLGLIG</sequence>
<keyword evidence="7 12" id="KW-0220">Diaminopimelate biosynthesis</keyword>
<evidence type="ECO:0000256" key="15">
    <source>
        <dbReference type="PIRSR" id="PIRSR001365-2"/>
    </source>
</evidence>
<dbReference type="InterPro" id="IPR020624">
    <property type="entry name" value="Schiff_base-form_aldolases_CS"/>
</dbReference>
<comment type="function">
    <text evidence="1 12">Catalyzes the condensation of (S)-aspartate-beta-semialdehyde [(S)-ASA] and pyruvate to 4-hydroxy-tetrahydrodipicolinate (HTPA).</text>
</comment>
<evidence type="ECO:0000256" key="8">
    <source>
        <dbReference type="ARBA" id="ARBA00023154"/>
    </source>
</evidence>
<dbReference type="GO" id="GO:0019877">
    <property type="term" value="P:diaminopimelate biosynthetic process"/>
    <property type="evidence" value="ECO:0007669"/>
    <property type="project" value="UniProtKB-UniRule"/>
</dbReference>
<comment type="subcellular location">
    <subcellularLocation>
        <location evidence="12">Cytoplasm</location>
    </subcellularLocation>
</comment>
<comment type="catalytic activity">
    <reaction evidence="11 12">
        <text>L-aspartate 4-semialdehyde + pyruvate = (2S,4S)-4-hydroxy-2,3,4,5-tetrahydrodipicolinate + H2O + H(+)</text>
        <dbReference type="Rhea" id="RHEA:34171"/>
        <dbReference type="ChEBI" id="CHEBI:15361"/>
        <dbReference type="ChEBI" id="CHEBI:15377"/>
        <dbReference type="ChEBI" id="CHEBI:15378"/>
        <dbReference type="ChEBI" id="CHEBI:67139"/>
        <dbReference type="ChEBI" id="CHEBI:537519"/>
        <dbReference type="EC" id="4.3.3.7"/>
    </reaction>
</comment>
<keyword evidence="9 12" id="KW-0456">Lyase</keyword>
<proteinExistence type="inferred from homology"/>
<evidence type="ECO:0000256" key="9">
    <source>
        <dbReference type="ARBA" id="ARBA00023239"/>
    </source>
</evidence>
<dbReference type="EMBL" id="JADINH010000197">
    <property type="protein sequence ID" value="MBO8416710.1"/>
    <property type="molecule type" value="Genomic_DNA"/>
</dbReference>
<accession>A0A9D9GV05</accession>
<evidence type="ECO:0000313" key="16">
    <source>
        <dbReference type="EMBL" id="MBO8416710.1"/>
    </source>
</evidence>
<dbReference type="Gene3D" id="3.20.20.70">
    <property type="entry name" value="Aldolase class I"/>
    <property type="match status" value="1"/>
</dbReference>
<keyword evidence="6 12" id="KW-0028">Amino-acid biosynthesis</keyword>
<dbReference type="CDD" id="cd00950">
    <property type="entry name" value="DHDPS"/>
    <property type="match status" value="1"/>
</dbReference>
<dbReference type="InterPro" id="IPR020625">
    <property type="entry name" value="Schiff_base-form_aldolases_AS"/>
</dbReference>
<feature type="binding site" evidence="12 15">
    <location>
        <position position="46"/>
    </location>
    <ligand>
        <name>pyruvate</name>
        <dbReference type="ChEBI" id="CHEBI:15361"/>
    </ligand>
</feature>
<protein>
    <recommendedName>
        <fullName evidence="4 12">4-hydroxy-tetrahydrodipicolinate synthase</fullName>
        <shortName evidence="12">HTPA synthase</shortName>
        <ecNumber evidence="4 12">4.3.3.7</ecNumber>
    </recommendedName>
</protein>
<dbReference type="GO" id="GO:0008840">
    <property type="term" value="F:4-hydroxy-tetrahydrodipicolinate synthase activity"/>
    <property type="evidence" value="ECO:0007669"/>
    <property type="project" value="UniProtKB-UniRule"/>
</dbReference>
<dbReference type="PANTHER" id="PTHR12128">
    <property type="entry name" value="DIHYDRODIPICOLINATE SYNTHASE"/>
    <property type="match status" value="1"/>
</dbReference>
<feature type="site" description="Part of a proton relay during catalysis" evidence="12">
    <location>
        <position position="108"/>
    </location>
</feature>
<keyword evidence="8 12" id="KW-0457">Lysine biosynthesis</keyword>
<reference evidence="16" key="2">
    <citation type="journal article" date="2021" name="PeerJ">
        <title>Extensive microbial diversity within the chicken gut microbiome revealed by metagenomics and culture.</title>
        <authorList>
            <person name="Gilroy R."/>
            <person name="Ravi A."/>
            <person name="Getino M."/>
            <person name="Pursley I."/>
            <person name="Horton D.L."/>
            <person name="Alikhan N.F."/>
            <person name="Baker D."/>
            <person name="Gharbi K."/>
            <person name="Hall N."/>
            <person name="Watson M."/>
            <person name="Adriaenssens E.M."/>
            <person name="Foster-Nyarko E."/>
            <person name="Jarju S."/>
            <person name="Secka A."/>
            <person name="Antonio M."/>
            <person name="Oren A."/>
            <person name="Chaudhuri R.R."/>
            <person name="La Ragione R."/>
            <person name="Hildebrand F."/>
            <person name="Pallen M.J."/>
        </authorList>
    </citation>
    <scope>NUCLEOTIDE SEQUENCE</scope>
    <source>
        <strain evidence="16">17213</strain>
    </source>
</reference>
<dbReference type="PRINTS" id="PR00146">
    <property type="entry name" value="DHPICSNTHASE"/>
</dbReference>